<proteinExistence type="predicted"/>
<dbReference type="Proteomes" id="UP000028185">
    <property type="component" value="Chromosome"/>
</dbReference>
<organism evidence="2 3">
    <name type="scientific">Streptococcus suis 6407</name>
    <dbReference type="NCBI Taxonomy" id="1214179"/>
    <lineage>
        <taxon>Bacteria</taxon>
        <taxon>Bacillati</taxon>
        <taxon>Bacillota</taxon>
        <taxon>Bacilli</taxon>
        <taxon>Lactobacillales</taxon>
        <taxon>Streptococcaceae</taxon>
        <taxon>Streptococcus</taxon>
    </lineage>
</organism>
<dbReference type="EMBL" id="CP008921">
    <property type="protein sequence ID" value="AIG42576.1"/>
    <property type="molecule type" value="Genomic_DNA"/>
</dbReference>
<feature type="transmembrane region" description="Helical" evidence="1">
    <location>
        <begin position="174"/>
        <end position="191"/>
    </location>
</feature>
<dbReference type="PATRIC" id="fig|1214179.4.peg.15"/>
<dbReference type="RefSeq" id="WP_024382142.1">
    <property type="nucleotide sequence ID" value="NZ_ALLE01000049.1"/>
</dbReference>
<feature type="transmembrane region" description="Helical" evidence="1">
    <location>
        <begin position="88"/>
        <end position="109"/>
    </location>
</feature>
<dbReference type="HOGENOM" id="CLU_983262_0_0_9"/>
<gene>
    <name evidence="2" type="ORF">ID09_00180</name>
</gene>
<sequence length="283" mass="32593">MDLIKTFEYFVVYFIPTITFIIQIYGEFKNDKSKSEIGQELDKNEINFDFGDNNGQIVIHQTINKNLNEKVIEYNKNIEDTKFYSSMLFKLSGTVFFVIIVLNIFSGLYENWINISSAPILDLTGTSSTKLAVIGQSIISVMPNIYTQILVFMSLFLFINSLKWGMRIFRGYKISVVKFVYYLFLSALYYFDSQLNPNESVAMYASKLRPLFSDNTTITVVSIISVFYIIAMIFVSDVVIDRYFDLVKSSKKSERHNQLINLKDNILVMGVGIVIFLVVSYRG</sequence>
<keyword evidence="1" id="KW-1133">Transmembrane helix</keyword>
<feature type="transmembrane region" description="Helical" evidence="1">
    <location>
        <begin position="6"/>
        <end position="25"/>
    </location>
</feature>
<feature type="transmembrane region" description="Helical" evidence="1">
    <location>
        <begin position="218"/>
        <end position="240"/>
    </location>
</feature>
<evidence type="ECO:0000256" key="1">
    <source>
        <dbReference type="SAM" id="Phobius"/>
    </source>
</evidence>
<evidence type="ECO:0008006" key="4">
    <source>
        <dbReference type="Google" id="ProtNLM"/>
    </source>
</evidence>
<evidence type="ECO:0000313" key="3">
    <source>
        <dbReference type="Proteomes" id="UP000028185"/>
    </source>
</evidence>
<feature type="transmembrane region" description="Helical" evidence="1">
    <location>
        <begin position="261"/>
        <end position="281"/>
    </location>
</feature>
<dbReference type="AlphaFoldDB" id="A0A075SGM9"/>
<name>A0A075SGM9_STRSU</name>
<feature type="transmembrane region" description="Helical" evidence="1">
    <location>
        <begin position="145"/>
        <end position="162"/>
    </location>
</feature>
<keyword evidence="1" id="KW-0472">Membrane</keyword>
<protein>
    <recommendedName>
        <fullName evidence="4">SepS1</fullName>
    </recommendedName>
</protein>
<evidence type="ECO:0000313" key="2">
    <source>
        <dbReference type="EMBL" id="AIG42576.1"/>
    </source>
</evidence>
<accession>A0A075SGM9</accession>
<keyword evidence="1" id="KW-0812">Transmembrane</keyword>
<reference evidence="2 3" key="1">
    <citation type="journal article" date="2014" name="Genome Announc.">
        <title>Whole-Genome Sequence of Streptococcus suis Serotype 4 Reference Strain 6407.</title>
        <authorList>
            <person name="Wang K."/>
            <person name="Chen J."/>
            <person name="Yao H."/>
            <person name="Lu C."/>
        </authorList>
    </citation>
    <scope>NUCLEOTIDE SEQUENCE [LARGE SCALE GENOMIC DNA]</scope>
    <source>
        <strain evidence="2">6407</strain>
    </source>
</reference>